<dbReference type="Pfam" id="PF00389">
    <property type="entry name" value="2-Hacid_dh"/>
    <property type="match status" value="1"/>
</dbReference>
<dbReference type="InterPro" id="IPR006140">
    <property type="entry name" value="D-isomer_DH_NAD-bd"/>
</dbReference>
<evidence type="ECO:0000256" key="4">
    <source>
        <dbReference type="RuleBase" id="RU003719"/>
    </source>
</evidence>
<feature type="domain" description="D-isomer specific 2-hydroxyacid dehydrogenase catalytic" evidence="5">
    <location>
        <begin position="21"/>
        <end position="308"/>
    </location>
</feature>
<evidence type="ECO:0000256" key="2">
    <source>
        <dbReference type="ARBA" id="ARBA00023002"/>
    </source>
</evidence>
<dbReference type="SUPFAM" id="SSF52283">
    <property type="entry name" value="Formate/glycerate dehydrogenase catalytic domain-like"/>
    <property type="match status" value="1"/>
</dbReference>
<name>A0A1W2LMB6_9PSEU</name>
<dbReference type="EMBL" id="LQMT02000032">
    <property type="protein sequence ID" value="ONF64089.1"/>
    <property type="molecule type" value="Genomic_DNA"/>
</dbReference>
<dbReference type="OrthoDB" id="117809at2"/>
<dbReference type="FunFam" id="3.40.50.720:FF:000203">
    <property type="entry name" value="D-3-phosphoglycerate dehydrogenase (SerA)"/>
    <property type="match status" value="1"/>
</dbReference>
<evidence type="ECO:0000259" key="6">
    <source>
        <dbReference type="Pfam" id="PF02826"/>
    </source>
</evidence>
<dbReference type="Proteomes" id="UP000076660">
    <property type="component" value="Unassembled WGS sequence"/>
</dbReference>
<dbReference type="InterPro" id="IPR006139">
    <property type="entry name" value="D-isomer_2_OHA_DH_cat_dom"/>
</dbReference>
<dbReference type="CDD" id="cd12169">
    <property type="entry name" value="PGDH_like_1"/>
    <property type="match status" value="1"/>
</dbReference>
<dbReference type="PANTHER" id="PTHR42789:SF1">
    <property type="entry name" value="D-ISOMER SPECIFIC 2-HYDROXYACID DEHYDROGENASE FAMILY PROTEIN (AFU_ORTHOLOGUE AFUA_6G10090)"/>
    <property type="match status" value="1"/>
</dbReference>
<evidence type="ECO:0000313" key="8">
    <source>
        <dbReference type="Proteomes" id="UP000076660"/>
    </source>
</evidence>
<feature type="domain" description="D-isomer specific 2-hydroxyacid dehydrogenase NAD-binding" evidence="6">
    <location>
        <begin position="110"/>
        <end position="282"/>
    </location>
</feature>
<dbReference type="Pfam" id="PF02826">
    <property type="entry name" value="2-Hacid_dh_C"/>
    <property type="match status" value="1"/>
</dbReference>
<dbReference type="PANTHER" id="PTHR42789">
    <property type="entry name" value="D-ISOMER SPECIFIC 2-HYDROXYACID DEHYDROGENASE FAMILY PROTEIN (AFU_ORTHOLOGUE AFUA_6G10090)"/>
    <property type="match status" value="1"/>
</dbReference>
<dbReference type="GO" id="GO:0016616">
    <property type="term" value="F:oxidoreductase activity, acting on the CH-OH group of donors, NAD or NADP as acceptor"/>
    <property type="evidence" value="ECO:0007669"/>
    <property type="project" value="InterPro"/>
</dbReference>
<comment type="similarity">
    <text evidence="1 4">Belongs to the D-isomer specific 2-hydroxyacid dehydrogenase family.</text>
</comment>
<sequence length="313" mass="33659">MKIAILDDYQEVALGFGDWDSLGAEIEVFTKPFADPADVVGRLRDFEVVVAMRERTRFPAEVLDRLPALKLLVSTGRRNAAIDVAAARRNGVVVSSTGYIAAPAAEHTWALILAAARNVPVESRNMREGGWQTTVGTILSGKTLGLLGLGRLGAGAAKIGQAFGMETIAWSPNLTQEKADPHGVTAVSKDELFARADVLSIHLVLGDRSRGLVGAPELAAMKPTAMLVNTSRGPIVDEAALVDALRRKEIAVAALDVYDVEPLPSEHPLRTLDNVVLTPHIGYVTREAYEIFYRDAVEDIAAFQAGSPIRVME</sequence>
<evidence type="ECO:0000259" key="5">
    <source>
        <dbReference type="Pfam" id="PF00389"/>
    </source>
</evidence>
<dbReference type="AlphaFoldDB" id="A0A1W2LMB6"/>
<accession>A0A1W2LMB6</accession>
<gene>
    <name evidence="7" type="ORF">AVR91_0230785</name>
</gene>
<dbReference type="SUPFAM" id="SSF51735">
    <property type="entry name" value="NAD(P)-binding Rossmann-fold domains"/>
    <property type="match status" value="1"/>
</dbReference>
<evidence type="ECO:0000256" key="3">
    <source>
        <dbReference type="ARBA" id="ARBA00023027"/>
    </source>
</evidence>
<keyword evidence="3" id="KW-0520">NAD</keyword>
<evidence type="ECO:0000256" key="1">
    <source>
        <dbReference type="ARBA" id="ARBA00005854"/>
    </source>
</evidence>
<dbReference type="InterPro" id="IPR050857">
    <property type="entry name" value="D-2-hydroxyacid_DH"/>
</dbReference>
<dbReference type="InterPro" id="IPR036291">
    <property type="entry name" value="NAD(P)-bd_dom_sf"/>
</dbReference>
<organism evidence="7 8">
    <name type="scientific">Amycolatopsis keratiniphila subsp. keratiniphila</name>
    <dbReference type="NCBI Taxonomy" id="227715"/>
    <lineage>
        <taxon>Bacteria</taxon>
        <taxon>Bacillati</taxon>
        <taxon>Actinomycetota</taxon>
        <taxon>Actinomycetes</taxon>
        <taxon>Pseudonocardiales</taxon>
        <taxon>Pseudonocardiaceae</taxon>
        <taxon>Amycolatopsis</taxon>
        <taxon>Amycolatopsis japonica group</taxon>
    </lineage>
</organism>
<comment type="caution">
    <text evidence="7">The sequence shown here is derived from an EMBL/GenBank/DDBJ whole genome shotgun (WGS) entry which is preliminary data.</text>
</comment>
<dbReference type="GO" id="GO:0051287">
    <property type="term" value="F:NAD binding"/>
    <property type="evidence" value="ECO:0007669"/>
    <property type="project" value="InterPro"/>
</dbReference>
<dbReference type="RefSeq" id="WP_063274208.1">
    <property type="nucleotide sequence ID" value="NZ_LQMT02000032.1"/>
</dbReference>
<dbReference type="InterPro" id="IPR029753">
    <property type="entry name" value="D-isomer_DH_CS"/>
</dbReference>
<dbReference type="Gene3D" id="3.40.50.720">
    <property type="entry name" value="NAD(P)-binding Rossmann-like Domain"/>
    <property type="match status" value="2"/>
</dbReference>
<keyword evidence="2 4" id="KW-0560">Oxidoreductase</keyword>
<proteinExistence type="inferred from homology"/>
<reference evidence="7 8" key="1">
    <citation type="submission" date="2016-12" db="EMBL/GenBank/DDBJ databases">
        <title>Amycolatopsis keratiniphila subsp. keratiniphila genome sequencing and assembly.</title>
        <authorList>
            <person name="Mayilraj S."/>
            <person name="Kaur N."/>
        </authorList>
    </citation>
    <scope>NUCLEOTIDE SEQUENCE [LARGE SCALE GENOMIC DNA]</scope>
    <source>
        <strain evidence="7 8">DSM 44409</strain>
    </source>
</reference>
<protein>
    <submittedName>
        <fullName evidence="7">Hydroxyacid dehydrogenase</fullName>
    </submittedName>
</protein>
<dbReference type="PROSITE" id="PS00671">
    <property type="entry name" value="D_2_HYDROXYACID_DH_3"/>
    <property type="match status" value="1"/>
</dbReference>
<evidence type="ECO:0000313" key="7">
    <source>
        <dbReference type="EMBL" id="ONF64089.1"/>
    </source>
</evidence>